<dbReference type="KEGG" id="paci:A4V11_05820"/>
<evidence type="ECO:0000313" key="3">
    <source>
        <dbReference type="EMBL" id="MDV2620790.1"/>
    </source>
</evidence>
<evidence type="ECO:0000256" key="2">
    <source>
        <dbReference type="ARBA" id="ARBA00039575"/>
    </source>
</evidence>
<proteinExistence type="inferred from homology"/>
<evidence type="ECO:0000256" key="1">
    <source>
        <dbReference type="ARBA" id="ARBA00005721"/>
    </source>
</evidence>
<reference evidence="4" key="2">
    <citation type="submission" date="2023-10" db="EMBL/GenBank/DDBJ databases">
        <authorList>
            <person name="Khurajog B."/>
        </authorList>
    </citation>
    <scope>NUCLEOTIDE SEQUENCE</scope>
    <source>
        <strain evidence="4">BF14</strain>
        <strain evidence="3">BF9</strain>
    </source>
</reference>
<accession>A0AAN5YAT4</accession>
<name>A0AAN5YAT4_PEDAC</name>
<comment type="similarity">
    <text evidence="1">Belongs to the asp23 family.</text>
</comment>
<sequence>MENKIAKSENKMAKPETKLTFDDEVLAKIAGKTANGVDGVLSLEGNIFEKVTDRISKGDDPTTGVNVDVDDENHSVSLKMDAILEYGKNAQAIFDKMIDKITSAVKEITNMEVSEIKLNVKDVLTREEWAEKNNKDRQQRDDKH</sequence>
<dbReference type="InterPro" id="IPR005531">
    <property type="entry name" value="Asp23"/>
</dbReference>
<dbReference type="GeneID" id="57366679"/>
<evidence type="ECO:0000313" key="4">
    <source>
        <dbReference type="EMBL" id="MDV2910373.1"/>
    </source>
</evidence>
<organism evidence="4 5">
    <name type="scientific">Pediococcus acidilactici</name>
    <dbReference type="NCBI Taxonomy" id="1254"/>
    <lineage>
        <taxon>Bacteria</taxon>
        <taxon>Bacillati</taxon>
        <taxon>Bacillota</taxon>
        <taxon>Bacilli</taxon>
        <taxon>Lactobacillales</taxon>
        <taxon>Lactobacillaceae</taxon>
        <taxon>Pediococcus</taxon>
        <taxon>Pediococcus acidilactici group</taxon>
    </lineage>
</organism>
<protein>
    <recommendedName>
        <fullName evidence="2">Stress response regulator gls24 homolog</fullName>
    </recommendedName>
</protein>
<dbReference type="AlphaFoldDB" id="A0AAN5YAT4"/>
<dbReference type="EMBL" id="JAWJAV010000002">
    <property type="protein sequence ID" value="MDV2620790.1"/>
    <property type="molecule type" value="Genomic_DNA"/>
</dbReference>
<dbReference type="Pfam" id="PF03780">
    <property type="entry name" value="Asp23"/>
    <property type="match status" value="1"/>
</dbReference>
<reference evidence="4" key="1">
    <citation type="journal article" date="2023" name="PeerJ">
        <title>Selection and evaluation of lactic acid bacteria from chicken feces in Thailand as potential probiotics.</title>
        <authorList>
            <person name="Khurajog B."/>
            <person name="Disastra Y."/>
            <person name="Lawwyne L.D."/>
            <person name="Sirichokchatchawan W."/>
            <person name="Niyomtham W."/>
            <person name="Yindee J."/>
            <person name="Hampson D.J."/>
            <person name="Prapasarakul N."/>
        </authorList>
    </citation>
    <scope>NUCLEOTIDE SEQUENCE</scope>
    <source>
        <strain evidence="4">BF14</strain>
        <strain evidence="3">BF9</strain>
    </source>
</reference>
<dbReference type="Proteomes" id="UP001280897">
    <property type="component" value="Unassembled WGS sequence"/>
</dbReference>
<dbReference type="PANTHER" id="PTHR34297">
    <property type="entry name" value="HYPOTHETICAL CYTOSOLIC PROTEIN-RELATED"/>
    <property type="match status" value="1"/>
</dbReference>
<dbReference type="PANTHER" id="PTHR34297:SF3">
    <property type="entry name" value="ALKALINE SHOCK PROTEIN 23"/>
    <property type="match status" value="1"/>
</dbReference>
<dbReference type="EMBL" id="JAWJAX010000001">
    <property type="protein sequence ID" value="MDV2910373.1"/>
    <property type="molecule type" value="Genomic_DNA"/>
</dbReference>
<dbReference type="Proteomes" id="UP001280415">
    <property type="component" value="Unassembled WGS sequence"/>
</dbReference>
<dbReference type="RefSeq" id="WP_002829589.1">
    <property type="nucleotide sequence ID" value="NZ_BJMF01000001.1"/>
</dbReference>
<comment type="caution">
    <text evidence="4">The sequence shown here is derived from an EMBL/GenBank/DDBJ whole genome shotgun (WGS) entry which is preliminary data.</text>
</comment>
<gene>
    <name evidence="3" type="ORF">R0G89_03470</name>
    <name evidence="4" type="ORF">R0H03_00620</name>
</gene>
<evidence type="ECO:0000313" key="5">
    <source>
        <dbReference type="Proteomes" id="UP001280415"/>
    </source>
</evidence>